<dbReference type="InterPro" id="IPR017039">
    <property type="entry name" value="Virul_fac_BrkB"/>
</dbReference>
<feature type="region of interest" description="Disordered" evidence="6">
    <location>
        <begin position="1"/>
        <end position="21"/>
    </location>
</feature>
<evidence type="ECO:0000256" key="3">
    <source>
        <dbReference type="ARBA" id="ARBA00022692"/>
    </source>
</evidence>
<dbReference type="PANTHER" id="PTHR30213">
    <property type="entry name" value="INNER MEMBRANE PROTEIN YHJD"/>
    <property type="match status" value="1"/>
</dbReference>
<evidence type="ECO:0000256" key="2">
    <source>
        <dbReference type="ARBA" id="ARBA00022475"/>
    </source>
</evidence>
<feature type="transmembrane region" description="Helical" evidence="7">
    <location>
        <begin position="152"/>
        <end position="177"/>
    </location>
</feature>
<feature type="compositionally biased region" description="Basic and acidic residues" evidence="6">
    <location>
        <begin position="322"/>
        <end position="339"/>
    </location>
</feature>
<comment type="caution">
    <text evidence="8">The sequence shown here is derived from an EMBL/GenBank/DDBJ whole genome shotgun (WGS) entry which is preliminary data.</text>
</comment>
<feature type="transmembrane region" description="Helical" evidence="7">
    <location>
        <begin position="197"/>
        <end position="216"/>
    </location>
</feature>
<dbReference type="RefSeq" id="WP_265508213.1">
    <property type="nucleotide sequence ID" value="NZ_JAOTBE010000062.1"/>
</dbReference>
<reference evidence="8 9" key="1">
    <citation type="submission" date="2024-09" db="EMBL/GenBank/DDBJ databases">
        <authorList>
            <person name="Sun Q."/>
            <person name="Mori K."/>
        </authorList>
    </citation>
    <scope>NUCLEOTIDE SEQUENCE [LARGE SCALE GENOMIC DNA]</scope>
    <source>
        <strain evidence="8 9">CCM 7904</strain>
    </source>
</reference>
<protein>
    <submittedName>
        <fullName evidence="8">YihY/virulence factor BrkB family protein</fullName>
    </submittedName>
</protein>
<evidence type="ECO:0000256" key="1">
    <source>
        <dbReference type="ARBA" id="ARBA00004651"/>
    </source>
</evidence>
<keyword evidence="2" id="KW-1003">Cell membrane</keyword>
<sequence>MTGQKHRNATAGDDARSPGEVSPRGWKQILFRVKDEITADHISVVAAGVAFYGLLSVFPAIAALISIAGLVLDPAQIASQLQTVVSMLPEDAAAILQDQVDKVAGGDQTGTGLVAVFGLLITLYGAMKGVMTLIEGLNIAYDEQERRGTVRLYLTAFLITLFLILGLIVGLGLVVLLPSLVALGHLPEPMATAVGWLKWPVMAVLVMLALAGIYRFAPSRAEPKWRWVSVGAVAATILWILGTVAFSIYVRNFGSYTETYGAIGGVIILLTWLWLSAFVVLAGAELNAETEQQTPRDTTTGAPLPMGARNAVKADTPPGERPATEGDRPARERKSKPEAARAATTAGADLSMAALLFGSAIVKSVRGRRN</sequence>
<keyword evidence="5 7" id="KW-0472">Membrane</keyword>
<feature type="transmembrane region" description="Helical" evidence="7">
    <location>
        <begin position="228"/>
        <end position="250"/>
    </location>
</feature>
<feature type="region of interest" description="Disordered" evidence="6">
    <location>
        <begin position="289"/>
        <end position="345"/>
    </location>
</feature>
<gene>
    <name evidence="8" type="ORF">ACFFIZ_17235</name>
</gene>
<dbReference type="EMBL" id="JBHLWQ010000159">
    <property type="protein sequence ID" value="MFC0202003.1"/>
    <property type="molecule type" value="Genomic_DNA"/>
</dbReference>
<proteinExistence type="predicted"/>
<evidence type="ECO:0000256" key="4">
    <source>
        <dbReference type="ARBA" id="ARBA00022989"/>
    </source>
</evidence>
<evidence type="ECO:0000313" key="8">
    <source>
        <dbReference type="EMBL" id="MFC0202003.1"/>
    </source>
</evidence>
<accession>A0ABV6CMP3</accession>
<dbReference type="PANTHER" id="PTHR30213:SF0">
    <property type="entry name" value="UPF0761 MEMBRANE PROTEIN YIHY"/>
    <property type="match status" value="1"/>
</dbReference>
<keyword evidence="3 7" id="KW-0812">Transmembrane</keyword>
<evidence type="ECO:0000256" key="7">
    <source>
        <dbReference type="SAM" id="Phobius"/>
    </source>
</evidence>
<keyword evidence="4 7" id="KW-1133">Transmembrane helix</keyword>
<name>A0ABV6CMP3_9RHOB</name>
<feature type="transmembrane region" description="Helical" evidence="7">
    <location>
        <begin position="262"/>
        <end position="284"/>
    </location>
</feature>
<feature type="transmembrane region" description="Helical" evidence="7">
    <location>
        <begin position="112"/>
        <end position="131"/>
    </location>
</feature>
<organism evidence="8 9">
    <name type="scientific">Paracoccus rhizosphaerae</name>
    <dbReference type="NCBI Taxonomy" id="1133347"/>
    <lineage>
        <taxon>Bacteria</taxon>
        <taxon>Pseudomonadati</taxon>
        <taxon>Pseudomonadota</taxon>
        <taxon>Alphaproteobacteria</taxon>
        <taxon>Rhodobacterales</taxon>
        <taxon>Paracoccaceae</taxon>
        <taxon>Paracoccus</taxon>
    </lineage>
</organism>
<dbReference type="NCBIfam" id="TIGR00765">
    <property type="entry name" value="yihY_not_rbn"/>
    <property type="match status" value="1"/>
</dbReference>
<evidence type="ECO:0000313" key="9">
    <source>
        <dbReference type="Proteomes" id="UP001589795"/>
    </source>
</evidence>
<keyword evidence="9" id="KW-1185">Reference proteome</keyword>
<dbReference type="Pfam" id="PF03631">
    <property type="entry name" value="Virul_fac_BrkB"/>
    <property type="match status" value="1"/>
</dbReference>
<feature type="transmembrane region" description="Helical" evidence="7">
    <location>
        <begin position="42"/>
        <end position="72"/>
    </location>
</feature>
<comment type="subcellular location">
    <subcellularLocation>
        <location evidence="1">Cell membrane</location>
        <topology evidence="1">Multi-pass membrane protein</topology>
    </subcellularLocation>
</comment>
<evidence type="ECO:0000256" key="6">
    <source>
        <dbReference type="SAM" id="MobiDB-lite"/>
    </source>
</evidence>
<dbReference type="Proteomes" id="UP001589795">
    <property type="component" value="Unassembled WGS sequence"/>
</dbReference>
<feature type="compositionally biased region" description="Polar residues" evidence="6">
    <location>
        <begin position="289"/>
        <end position="301"/>
    </location>
</feature>
<evidence type="ECO:0000256" key="5">
    <source>
        <dbReference type="ARBA" id="ARBA00023136"/>
    </source>
</evidence>